<dbReference type="Pfam" id="PF03734">
    <property type="entry name" value="YkuD"/>
    <property type="match status" value="1"/>
</dbReference>
<keyword evidence="4 11" id="KW-0808">Transferase</keyword>
<dbReference type="PROSITE" id="PS52029">
    <property type="entry name" value="LD_TPASE"/>
    <property type="match status" value="1"/>
</dbReference>
<dbReference type="PANTHER" id="PTHR30582:SF24">
    <property type="entry name" value="L,D-TRANSPEPTIDASE ERFK_SRFK-RELATED"/>
    <property type="match status" value="1"/>
</dbReference>
<dbReference type="PANTHER" id="PTHR30582">
    <property type="entry name" value="L,D-TRANSPEPTIDASE"/>
    <property type="match status" value="1"/>
</dbReference>
<reference evidence="11 12" key="1">
    <citation type="submission" date="2015-06" db="EMBL/GenBank/DDBJ databases">
        <title>Draft genome sequence of the purine-degrading Clostridium cylindrosporum HC-1 (DSM 605).</title>
        <authorList>
            <person name="Poehlein A."/>
            <person name="Schiel-Bengelsdorf B."/>
            <person name="Bengelsdorf F."/>
            <person name="Daniel R."/>
            <person name="Duerre P."/>
        </authorList>
    </citation>
    <scope>NUCLEOTIDE SEQUENCE [LARGE SCALE GENOMIC DNA]</scope>
    <source>
        <strain evidence="11 12">DSM 605</strain>
    </source>
</reference>
<accession>A0A0J8D8G3</accession>
<evidence type="ECO:0000256" key="4">
    <source>
        <dbReference type="ARBA" id="ARBA00022679"/>
    </source>
</evidence>
<proteinExistence type="inferred from homology"/>
<keyword evidence="12" id="KW-1185">Reference proteome</keyword>
<dbReference type="Proteomes" id="UP000036756">
    <property type="component" value="Unassembled WGS sequence"/>
</dbReference>
<dbReference type="GO" id="GO:0008360">
    <property type="term" value="P:regulation of cell shape"/>
    <property type="evidence" value="ECO:0007669"/>
    <property type="project" value="UniProtKB-UniRule"/>
</dbReference>
<dbReference type="RefSeq" id="WP_048570260.1">
    <property type="nucleotide sequence ID" value="NZ_LFVU01000024.1"/>
</dbReference>
<feature type="active site" description="Proton donor/acceptor" evidence="9">
    <location>
        <position position="69"/>
    </location>
</feature>
<dbReference type="InterPro" id="IPR050979">
    <property type="entry name" value="LD-transpeptidase"/>
</dbReference>
<keyword evidence="6 9" id="KW-0133">Cell shape</keyword>
<keyword evidence="3" id="KW-0328">Glycosyltransferase</keyword>
<feature type="domain" description="L,D-TPase catalytic" evidence="10">
    <location>
        <begin position="2"/>
        <end position="109"/>
    </location>
</feature>
<evidence type="ECO:0000256" key="7">
    <source>
        <dbReference type="ARBA" id="ARBA00022984"/>
    </source>
</evidence>
<dbReference type="CDD" id="cd16913">
    <property type="entry name" value="YkuD_like"/>
    <property type="match status" value="1"/>
</dbReference>
<dbReference type="InterPro" id="IPR005490">
    <property type="entry name" value="LD_TPept_cat_dom"/>
</dbReference>
<dbReference type="SUPFAM" id="SSF141523">
    <property type="entry name" value="L,D-transpeptidase catalytic domain-like"/>
    <property type="match status" value="1"/>
</dbReference>
<dbReference type="GO" id="GO:0016757">
    <property type="term" value="F:glycosyltransferase activity"/>
    <property type="evidence" value="ECO:0007669"/>
    <property type="project" value="UniProtKB-KW"/>
</dbReference>
<dbReference type="UniPathway" id="UPA00219"/>
<dbReference type="GO" id="GO:0071972">
    <property type="term" value="F:peptidoglycan L,D-transpeptidase activity"/>
    <property type="evidence" value="ECO:0007669"/>
    <property type="project" value="TreeGrafter"/>
</dbReference>
<name>A0A0J8D8G3_CLOCY</name>
<dbReference type="EMBL" id="LFVU01000024">
    <property type="protein sequence ID" value="KMT22167.1"/>
    <property type="molecule type" value="Genomic_DNA"/>
</dbReference>
<sequence>MIKVIIIKSKFRLYVYKDNVLIRNYPVAIGKPSTPTPVGNAKIINRAPNPGGPYGAMWLGLSIPHIGIHGTNAPFSIGKTVSHGCIRMQNKDVLELARLAPIGTPVTITP</sequence>
<keyword evidence="7 9" id="KW-0573">Peptidoglycan synthesis</keyword>
<comment type="pathway">
    <text evidence="1 9">Cell wall biogenesis; peptidoglycan biosynthesis.</text>
</comment>
<dbReference type="GO" id="GO:0005576">
    <property type="term" value="C:extracellular region"/>
    <property type="evidence" value="ECO:0007669"/>
    <property type="project" value="TreeGrafter"/>
</dbReference>
<comment type="caution">
    <text evidence="11">The sequence shown here is derived from an EMBL/GenBank/DDBJ whole genome shotgun (WGS) entry which is preliminary data.</text>
</comment>
<dbReference type="AlphaFoldDB" id="A0A0J8D8G3"/>
<dbReference type="Gene3D" id="2.40.440.10">
    <property type="entry name" value="L,D-transpeptidase catalytic domain-like"/>
    <property type="match status" value="1"/>
</dbReference>
<gene>
    <name evidence="11" type="primary">ykuD</name>
    <name evidence="11" type="ORF">CLCY_4c01400</name>
</gene>
<evidence type="ECO:0000313" key="11">
    <source>
        <dbReference type="EMBL" id="KMT22167.1"/>
    </source>
</evidence>
<evidence type="ECO:0000256" key="3">
    <source>
        <dbReference type="ARBA" id="ARBA00022676"/>
    </source>
</evidence>
<dbReference type="OrthoDB" id="9787225at2"/>
<evidence type="ECO:0000256" key="1">
    <source>
        <dbReference type="ARBA" id="ARBA00004752"/>
    </source>
</evidence>
<feature type="active site" description="Nucleophile" evidence="9">
    <location>
        <position position="85"/>
    </location>
</feature>
<evidence type="ECO:0000256" key="6">
    <source>
        <dbReference type="ARBA" id="ARBA00022960"/>
    </source>
</evidence>
<evidence type="ECO:0000256" key="9">
    <source>
        <dbReference type="PROSITE-ProRule" id="PRU01373"/>
    </source>
</evidence>
<keyword evidence="5" id="KW-0378">Hydrolase</keyword>
<dbReference type="STRING" id="1121307.CLCY_4c01400"/>
<evidence type="ECO:0000256" key="8">
    <source>
        <dbReference type="ARBA" id="ARBA00023316"/>
    </source>
</evidence>
<dbReference type="GO" id="GO:0071555">
    <property type="term" value="P:cell wall organization"/>
    <property type="evidence" value="ECO:0007669"/>
    <property type="project" value="UniProtKB-UniRule"/>
</dbReference>
<dbReference type="GO" id="GO:0018104">
    <property type="term" value="P:peptidoglycan-protein cross-linking"/>
    <property type="evidence" value="ECO:0007669"/>
    <property type="project" value="TreeGrafter"/>
</dbReference>
<evidence type="ECO:0000313" key="12">
    <source>
        <dbReference type="Proteomes" id="UP000036756"/>
    </source>
</evidence>
<dbReference type="PATRIC" id="fig|1121307.3.peg.1795"/>
<dbReference type="EC" id="2.-.-.-" evidence="11"/>
<evidence type="ECO:0000259" key="10">
    <source>
        <dbReference type="PROSITE" id="PS52029"/>
    </source>
</evidence>
<evidence type="ECO:0000256" key="5">
    <source>
        <dbReference type="ARBA" id="ARBA00022801"/>
    </source>
</evidence>
<organism evidence="11 12">
    <name type="scientific">Clostridium cylindrosporum DSM 605</name>
    <dbReference type="NCBI Taxonomy" id="1121307"/>
    <lineage>
        <taxon>Bacteria</taxon>
        <taxon>Bacillati</taxon>
        <taxon>Bacillota</taxon>
        <taxon>Clostridia</taxon>
        <taxon>Eubacteriales</taxon>
        <taxon>Clostridiaceae</taxon>
        <taxon>Clostridium</taxon>
    </lineage>
</organism>
<keyword evidence="8 9" id="KW-0961">Cell wall biogenesis/degradation</keyword>
<comment type="similarity">
    <text evidence="2">Belongs to the YkuD family.</text>
</comment>
<protein>
    <submittedName>
        <fullName evidence="11">Putative L,D-transpeptidase YkuD</fullName>
        <ecNumber evidence="11">2.-.-.-</ecNumber>
    </submittedName>
</protein>
<evidence type="ECO:0000256" key="2">
    <source>
        <dbReference type="ARBA" id="ARBA00005992"/>
    </source>
</evidence>
<dbReference type="InterPro" id="IPR038063">
    <property type="entry name" value="Transpep_catalytic_dom"/>
</dbReference>